<dbReference type="InterPro" id="IPR007395">
    <property type="entry name" value="Zn_peptidase_2"/>
</dbReference>
<name>A0A174QYN7_9FIRM</name>
<accession>A0A174QYN7</accession>
<gene>
    <name evidence="2" type="ORF">ERS852406_01128</name>
    <name evidence="3" type="ORF">ERS852498_00981</name>
    <name evidence="4" type="ORF">JTJ23_13755</name>
    <name evidence="5" type="ORF">L0N21_04555</name>
</gene>
<evidence type="ECO:0000313" key="6">
    <source>
        <dbReference type="Proteomes" id="UP000095706"/>
    </source>
</evidence>
<reference evidence="6 7" key="1">
    <citation type="submission" date="2015-09" db="EMBL/GenBank/DDBJ databases">
        <authorList>
            <consortium name="Pathogen Informatics"/>
        </authorList>
    </citation>
    <scope>NUCLEOTIDE SEQUENCE [LARGE SCALE GENOMIC DNA]</scope>
    <source>
        <strain evidence="2 6">2789STDY5608849</strain>
        <strain evidence="3 7">2789STDY5834885</strain>
    </source>
</reference>
<dbReference type="EMBL" id="JAFHBD010000067">
    <property type="protein sequence ID" value="MBN2954616.1"/>
    <property type="molecule type" value="Genomic_DNA"/>
</dbReference>
<dbReference type="GeneID" id="79855962"/>
<keyword evidence="1" id="KW-0472">Membrane</keyword>
<keyword evidence="1" id="KW-0812">Transmembrane</keyword>
<protein>
    <submittedName>
        <fullName evidence="2 4">Zinc metallopeptidase</fullName>
    </submittedName>
</protein>
<dbReference type="PANTHER" id="PTHR36434">
    <property type="entry name" value="MEMBRANE PROTEASE YUGP-RELATED"/>
    <property type="match status" value="1"/>
</dbReference>
<evidence type="ECO:0000256" key="1">
    <source>
        <dbReference type="SAM" id="Phobius"/>
    </source>
</evidence>
<proteinExistence type="predicted"/>
<evidence type="ECO:0000313" key="7">
    <source>
        <dbReference type="Proteomes" id="UP000095709"/>
    </source>
</evidence>
<sequence>MGLFYDSTYLLVILAALISMAVSARMNTIFSKYQTVRSYSGMTGREAAMRILHQAGIYDVTVRHVSGKLTDHYDPRTKTVNLSDAVYDSTSVAAIGVAAHECGHAVQHNTDYVPLKVRSAIVPAANLGSQLFWPLFLIGLIFSLPMLVKAGIWLFVLALAFQVVTLPVEFDASRRALKMLSEGGMVTETEHDGVKKVLWAAAMTYVAAVIGSLLQLLRLLILSGAFRRNDD</sequence>
<dbReference type="Pfam" id="PF04298">
    <property type="entry name" value="Zn_peptidase_2"/>
    <property type="match status" value="1"/>
</dbReference>
<evidence type="ECO:0000313" key="2">
    <source>
        <dbReference type="EMBL" id="CUO03694.1"/>
    </source>
</evidence>
<dbReference type="STRING" id="1150298.ERS852406_01128"/>
<dbReference type="EMBL" id="JAKNFS010000005">
    <property type="protein sequence ID" value="MCG4764788.1"/>
    <property type="molecule type" value="Genomic_DNA"/>
</dbReference>
<dbReference type="PANTHER" id="PTHR36434:SF1">
    <property type="entry name" value="MEMBRANE PROTEASE YUGP-RELATED"/>
    <property type="match status" value="1"/>
</dbReference>
<feature type="transmembrane region" description="Helical" evidence="1">
    <location>
        <begin position="197"/>
        <end position="221"/>
    </location>
</feature>
<dbReference type="Proteomes" id="UP001199915">
    <property type="component" value="Unassembled WGS sequence"/>
</dbReference>
<dbReference type="AlphaFoldDB" id="A0A174QYN7"/>
<organism evidence="4 8">
    <name type="scientific">Fusicatenibacter saccharivorans</name>
    <dbReference type="NCBI Taxonomy" id="1150298"/>
    <lineage>
        <taxon>Bacteria</taxon>
        <taxon>Bacillati</taxon>
        <taxon>Bacillota</taxon>
        <taxon>Clostridia</taxon>
        <taxon>Lachnospirales</taxon>
        <taxon>Lachnospiraceae</taxon>
        <taxon>Fusicatenibacter</taxon>
    </lineage>
</organism>
<reference evidence="4" key="2">
    <citation type="submission" date="2021-02" db="EMBL/GenBank/DDBJ databases">
        <title>Metagenome-assembled genomes from human diarrheal sample B26.</title>
        <authorList>
            <person name="Ateba T.P."/>
            <person name="Alayande K.A."/>
            <person name="Mwanza M."/>
        </authorList>
    </citation>
    <scope>NUCLEOTIDE SEQUENCE</scope>
    <source>
        <strain evidence="4">06WH</strain>
    </source>
</reference>
<dbReference type="OrthoDB" id="9784298at2"/>
<dbReference type="Proteomes" id="UP000095709">
    <property type="component" value="Unassembled WGS sequence"/>
</dbReference>
<feature type="transmembrane region" description="Helical" evidence="1">
    <location>
        <begin position="6"/>
        <end position="24"/>
    </location>
</feature>
<keyword evidence="1" id="KW-1133">Transmembrane helix</keyword>
<dbReference type="EMBL" id="CYYV01000005">
    <property type="protein sequence ID" value="CUO03694.1"/>
    <property type="molecule type" value="Genomic_DNA"/>
</dbReference>
<dbReference type="Proteomes" id="UP000095706">
    <property type="component" value="Unassembled WGS sequence"/>
</dbReference>
<evidence type="ECO:0000313" key="3">
    <source>
        <dbReference type="EMBL" id="CUO99105.1"/>
    </source>
</evidence>
<evidence type="ECO:0000313" key="4">
    <source>
        <dbReference type="EMBL" id="MBN2954616.1"/>
    </source>
</evidence>
<reference evidence="5" key="3">
    <citation type="submission" date="2022-01" db="EMBL/GenBank/DDBJ databases">
        <title>Collection of gut derived symbiotic bacterial strains cultured from healthy donors.</title>
        <authorList>
            <person name="Lin H."/>
            <person name="Kohout C."/>
            <person name="Waligurski E."/>
            <person name="Pamer E.G."/>
        </authorList>
    </citation>
    <scope>NUCLEOTIDE SEQUENCE</scope>
    <source>
        <strain evidence="5">DFI.5.49</strain>
    </source>
</reference>
<dbReference type="RefSeq" id="WP_022463149.1">
    <property type="nucleotide sequence ID" value="NZ_CYYV01000005.1"/>
</dbReference>
<evidence type="ECO:0000313" key="5">
    <source>
        <dbReference type="EMBL" id="MCG4764788.1"/>
    </source>
</evidence>
<dbReference type="Proteomes" id="UP000737612">
    <property type="component" value="Unassembled WGS sequence"/>
</dbReference>
<dbReference type="EMBL" id="CZAL01000004">
    <property type="protein sequence ID" value="CUO99105.1"/>
    <property type="molecule type" value="Genomic_DNA"/>
</dbReference>
<evidence type="ECO:0000313" key="8">
    <source>
        <dbReference type="Proteomes" id="UP000737612"/>
    </source>
</evidence>